<name>A0A834T0U5_9FABA</name>
<organism evidence="1 2">
    <name type="scientific">Senna tora</name>
    <dbReference type="NCBI Taxonomy" id="362788"/>
    <lineage>
        <taxon>Eukaryota</taxon>
        <taxon>Viridiplantae</taxon>
        <taxon>Streptophyta</taxon>
        <taxon>Embryophyta</taxon>
        <taxon>Tracheophyta</taxon>
        <taxon>Spermatophyta</taxon>
        <taxon>Magnoliopsida</taxon>
        <taxon>eudicotyledons</taxon>
        <taxon>Gunneridae</taxon>
        <taxon>Pentapetalae</taxon>
        <taxon>rosids</taxon>
        <taxon>fabids</taxon>
        <taxon>Fabales</taxon>
        <taxon>Fabaceae</taxon>
        <taxon>Caesalpinioideae</taxon>
        <taxon>Cassia clade</taxon>
        <taxon>Senna</taxon>
    </lineage>
</organism>
<sequence>MEIGGCGGVIRDYNGSGVALILESELWASSVV</sequence>
<keyword evidence="2" id="KW-1185">Reference proteome</keyword>
<protein>
    <submittedName>
        <fullName evidence="1">Uncharacterized protein</fullName>
    </submittedName>
</protein>
<dbReference type="AlphaFoldDB" id="A0A834T0U5"/>
<reference evidence="1" key="1">
    <citation type="submission" date="2020-09" db="EMBL/GenBank/DDBJ databases">
        <title>Genome-Enabled Discovery of Anthraquinone Biosynthesis in Senna tora.</title>
        <authorList>
            <person name="Kang S.-H."/>
            <person name="Pandey R.P."/>
            <person name="Lee C.-M."/>
            <person name="Sim J.-S."/>
            <person name="Jeong J.-T."/>
            <person name="Choi B.-S."/>
            <person name="Jung M."/>
            <person name="Ginzburg D."/>
            <person name="Zhao K."/>
            <person name="Won S.Y."/>
            <person name="Oh T.-J."/>
            <person name="Yu Y."/>
            <person name="Kim N.-H."/>
            <person name="Lee O.R."/>
            <person name="Lee T.-H."/>
            <person name="Bashyal P."/>
            <person name="Kim T.-S."/>
            <person name="Lee W.-H."/>
            <person name="Kawkins C."/>
            <person name="Kim C.-K."/>
            <person name="Kim J.S."/>
            <person name="Ahn B.O."/>
            <person name="Rhee S.Y."/>
            <person name="Sohng J.K."/>
        </authorList>
    </citation>
    <scope>NUCLEOTIDE SEQUENCE</scope>
    <source>
        <tissue evidence="1">Leaf</tissue>
    </source>
</reference>
<dbReference type="EMBL" id="JAAIUW010000009">
    <property type="protein sequence ID" value="KAF7814418.1"/>
    <property type="molecule type" value="Genomic_DNA"/>
</dbReference>
<proteinExistence type="predicted"/>
<evidence type="ECO:0000313" key="2">
    <source>
        <dbReference type="Proteomes" id="UP000634136"/>
    </source>
</evidence>
<dbReference type="Proteomes" id="UP000634136">
    <property type="component" value="Unassembled WGS sequence"/>
</dbReference>
<gene>
    <name evidence="1" type="ORF">G2W53_028387</name>
</gene>
<comment type="caution">
    <text evidence="1">The sequence shown here is derived from an EMBL/GenBank/DDBJ whole genome shotgun (WGS) entry which is preliminary data.</text>
</comment>
<accession>A0A834T0U5</accession>
<evidence type="ECO:0000313" key="1">
    <source>
        <dbReference type="EMBL" id="KAF7814418.1"/>
    </source>
</evidence>